<dbReference type="RefSeq" id="WP_221240335.1">
    <property type="nucleotide sequence ID" value="NZ_JACIJC010000001.1"/>
</dbReference>
<protein>
    <recommendedName>
        <fullName evidence="4">Capsule biosynthesis protein</fullName>
    </recommendedName>
</protein>
<dbReference type="InterPro" id="IPR045936">
    <property type="entry name" value="DUF6356"/>
</dbReference>
<organism evidence="2 3">
    <name type="scientific">Sphingobium boeckii</name>
    <dbReference type="NCBI Taxonomy" id="1082345"/>
    <lineage>
        <taxon>Bacteria</taxon>
        <taxon>Pseudomonadati</taxon>
        <taxon>Pseudomonadota</taxon>
        <taxon>Alphaproteobacteria</taxon>
        <taxon>Sphingomonadales</taxon>
        <taxon>Sphingomonadaceae</taxon>
        <taxon>Sphingobium</taxon>
    </lineage>
</organism>
<keyword evidence="1" id="KW-0472">Membrane</keyword>
<dbReference type="AlphaFoldDB" id="A0A7W9EDV0"/>
<reference evidence="2 3" key="1">
    <citation type="submission" date="2020-08" db="EMBL/GenBank/DDBJ databases">
        <title>Genomic Encyclopedia of Type Strains, Phase IV (KMG-IV): sequencing the most valuable type-strain genomes for metagenomic binning, comparative biology and taxonomic classification.</title>
        <authorList>
            <person name="Goeker M."/>
        </authorList>
    </citation>
    <scope>NUCLEOTIDE SEQUENCE [LARGE SCALE GENOMIC DNA]</scope>
    <source>
        <strain evidence="2 3">DSM 25079</strain>
    </source>
</reference>
<evidence type="ECO:0000313" key="2">
    <source>
        <dbReference type="EMBL" id="MBB5684350.1"/>
    </source>
</evidence>
<keyword evidence="1" id="KW-0812">Transmembrane</keyword>
<evidence type="ECO:0000256" key="1">
    <source>
        <dbReference type="SAM" id="Phobius"/>
    </source>
</evidence>
<evidence type="ECO:0000313" key="3">
    <source>
        <dbReference type="Proteomes" id="UP000549617"/>
    </source>
</evidence>
<accession>A0A7W9EDV0</accession>
<sequence>MRATSACNDKDATVLRKWFLDHPASLDESYGEHFRAASGFGVAMIAGGLACIIHGFVPRLFVVTGSGTVKQLYEMMVAKRARKLEANIEMTSIEWVI</sequence>
<comment type="caution">
    <text evidence="2">The sequence shown here is derived from an EMBL/GenBank/DDBJ whole genome shotgun (WGS) entry which is preliminary data.</text>
</comment>
<dbReference type="EMBL" id="JACIJC010000001">
    <property type="protein sequence ID" value="MBB5684350.1"/>
    <property type="molecule type" value="Genomic_DNA"/>
</dbReference>
<dbReference type="Pfam" id="PF19883">
    <property type="entry name" value="DUF6356"/>
    <property type="match status" value="1"/>
</dbReference>
<dbReference type="Proteomes" id="UP000549617">
    <property type="component" value="Unassembled WGS sequence"/>
</dbReference>
<keyword evidence="1" id="KW-1133">Transmembrane helix</keyword>
<gene>
    <name evidence="2" type="ORF">FHS49_000341</name>
</gene>
<keyword evidence="3" id="KW-1185">Reference proteome</keyword>
<feature type="transmembrane region" description="Helical" evidence="1">
    <location>
        <begin position="36"/>
        <end position="57"/>
    </location>
</feature>
<proteinExistence type="predicted"/>
<evidence type="ECO:0008006" key="4">
    <source>
        <dbReference type="Google" id="ProtNLM"/>
    </source>
</evidence>
<name>A0A7W9EDV0_9SPHN</name>